<protein>
    <recommendedName>
        <fullName evidence="3">SWIM-type domain-containing protein</fullName>
    </recommendedName>
</protein>
<evidence type="ECO:0000313" key="5">
    <source>
        <dbReference type="Proteomes" id="UP001219525"/>
    </source>
</evidence>
<dbReference type="AlphaFoldDB" id="A0AAD6VHY3"/>
<keyword evidence="1" id="KW-0862">Zinc</keyword>
<feature type="region of interest" description="Disordered" evidence="2">
    <location>
        <begin position="190"/>
        <end position="220"/>
    </location>
</feature>
<dbReference type="GO" id="GO:0008270">
    <property type="term" value="F:zinc ion binding"/>
    <property type="evidence" value="ECO:0007669"/>
    <property type="project" value="UniProtKB-KW"/>
</dbReference>
<reference evidence="4" key="1">
    <citation type="submission" date="2023-03" db="EMBL/GenBank/DDBJ databases">
        <title>Massive genome expansion in bonnet fungi (Mycena s.s.) driven by repeated elements and novel gene families across ecological guilds.</title>
        <authorList>
            <consortium name="Lawrence Berkeley National Laboratory"/>
            <person name="Harder C.B."/>
            <person name="Miyauchi S."/>
            <person name="Viragh M."/>
            <person name="Kuo A."/>
            <person name="Thoen E."/>
            <person name="Andreopoulos B."/>
            <person name="Lu D."/>
            <person name="Skrede I."/>
            <person name="Drula E."/>
            <person name="Henrissat B."/>
            <person name="Morin E."/>
            <person name="Kohler A."/>
            <person name="Barry K."/>
            <person name="LaButti K."/>
            <person name="Morin E."/>
            <person name="Salamov A."/>
            <person name="Lipzen A."/>
            <person name="Mereny Z."/>
            <person name="Hegedus B."/>
            <person name="Baldrian P."/>
            <person name="Stursova M."/>
            <person name="Weitz H."/>
            <person name="Taylor A."/>
            <person name="Grigoriev I.V."/>
            <person name="Nagy L.G."/>
            <person name="Martin F."/>
            <person name="Kauserud H."/>
        </authorList>
    </citation>
    <scope>NUCLEOTIDE SEQUENCE</scope>
    <source>
        <strain evidence="4">9144</strain>
    </source>
</reference>
<evidence type="ECO:0000256" key="2">
    <source>
        <dbReference type="SAM" id="MobiDB-lite"/>
    </source>
</evidence>
<proteinExistence type="predicted"/>
<dbReference type="Proteomes" id="UP001219525">
    <property type="component" value="Unassembled WGS sequence"/>
</dbReference>
<dbReference type="EMBL" id="JARJCW010000021">
    <property type="protein sequence ID" value="KAJ7213504.1"/>
    <property type="molecule type" value="Genomic_DNA"/>
</dbReference>
<gene>
    <name evidence="4" type="ORF">GGX14DRAFT_563824</name>
</gene>
<dbReference type="InterPro" id="IPR007527">
    <property type="entry name" value="Znf_SWIM"/>
</dbReference>
<sequence>MDKIKLLASPKLIEYLTTFYMTNEVMRMWSAIYRKARSILEACNTNMPIEAWHHVLKGKFLKHKRNHRINHLLHTLIREVIPYFSLRQRRQDGGFEGQDVEVAKRAEIETEGATYVKEDIEHVHKKLYLVILKSRLEHQYEVDIAMYTCTCREFPLIKYCKHIAAVQHHFKEVFPSLPLLSHCESVQQESDSSADDLTPSSSANSSISSATNPAASVTVPQPPTLTQVATVPQPPTLTQVAMKLERAAARMRRPGLKPGAVPSLDILNSRLDSVLEETDDSGVLPSSQGMRRNTNDWHETKESENRLTTRFPLATRSLACGHAFLSCDASHTPNF</sequence>
<keyword evidence="1" id="KW-0863">Zinc-finger</keyword>
<feature type="region of interest" description="Disordered" evidence="2">
    <location>
        <begin position="277"/>
        <end position="303"/>
    </location>
</feature>
<keyword evidence="5" id="KW-1185">Reference proteome</keyword>
<comment type="caution">
    <text evidence="4">The sequence shown here is derived from an EMBL/GenBank/DDBJ whole genome shotgun (WGS) entry which is preliminary data.</text>
</comment>
<evidence type="ECO:0000259" key="3">
    <source>
        <dbReference type="PROSITE" id="PS50966"/>
    </source>
</evidence>
<evidence type="ECO:0000313" key="4">
    <source>
        <dbReference type="EMBL" id="KAJ7213504.1"/>
    </source>
</evidence>
<feature type="compositionally biased region" description="Low complexity" evidence="2">
    <location>
        <begin position="198"/>
        <end position="216"/>
    </location>
</feature>
<name>A0AAD6VHY3_9AGAR</name>
<evidence type="ECO:0000256" key="1">
    <source>
        <dbReference type="PROSITE-ProRule" id="PRU00325"/>
    </source>
</evidence>
<keyword evidence="1" id="KW-0479">Metal-binding</keyword>
<feature type="compositionally biased region" description="Basic and acidic residues" evidence="2">
    <location>
        <begin position="293"/>
        <end position="303"/>
    </location>
</feature>
<organism evidence="4 5">
    <name type="scientific">Mycena pura</name>
    <dbReference type="NCBI Taxonomy" id="153505"/>
    <lineage>
        <taxon>Eukaryota</taxon>
        <taxon>Fungi</taxon>
        <taxon>Dikarya</taxon>
        <taxon>Basidiomycota</taxon>
        <taxon>Agaricomycotina</taxon>
        <taxon>Agaricomycetes</taxon>
        <taxon>Agaricomycetidae</taxon>
        <taxon>Agaricales</taxon>
        <taxon>Marasmiineae</taxon>
        <taxon>Mycenaceae</taxon>
        <taxon>Mycena</taxon>
    </lineage>
</organism>
<accession>A0AAD6VHY3</accession>
<dbReference type="PROSITE" id="PS50966">
    <property type="entry name" value="ZF_SWIM"/>
    <property type="match status" value="1"/>
</dbReference>
<feature type="domain" description="SWIM-type" evidence="3">
    <location>
        <begin position="140"/>
        <end position="171"/>
    </location>
</feature>